<keyword evidence="2" id="KW-1185">Reference proteome</keyword>
<reference evidence="1 2" key="1">
    <citation type="submission" date="2023-10" db="EMBL/GenBank/DDBJ databases">
        <title>Chromosome-scale genome assembly provides insights into flower coloration mechanisms of Canna indica.</title>
        <authorList>
            <person name="Li C."/>
        </authorList>
    </citation>
    <scope>NUCLEOTIDE SEQUENCE [LARGE SCALE GENOMIC DNA]</scope>
    <source>
        <tissue evidence="1">Flower</tissue>
    </source>
</reference>
<evidence type="ECO:0000313" key="2">
    <source>
        <dbReference type="Proteomes" id="UP001327560"/>
    </source>
</evidence>
<protein>
    <recommendedName>
        <fullName evidence="3">Transposase</fullName>
    </recommendedName>
</protein>
<proteinExistence type="predicted"/>
<sequence length="159" mass="18330">MRFESAGQFGQAVQDYALKYEKAIKSTKSGEKNIEVRPARNKQASSKWLARHYKETLREKPDWNVLEMQRDIDKKFVISVSKNVCYRARARALKKVYRHGLFSTIVERHIRLKRMFVGFDALKEGFLGGCRHVISLDECFLKSKVGGQLLSAVGRDGYN</sequence>
<dbReference type="AlphaFoldDB" id="A0AAQ3JPK6"/>
<gene>
    <name evidence="1" type="ORF">Cni_G02160</name>
</gene>
<organism evidence="1 2">
    <name type="scientific">Canna indica</name>
    <name type="common">Indian-shot</name>
    <dbReference type="NCBI Taxonomy" id="4628"/>
    <lineage>
        <taxon>Eukaryota</taxon>
        <taxon>Viridiplantae</taxon>
        <taxon>Streptophyta</taxon>
        <taxon>Embryophyta</taxon>
        <taxon>Tracheophyta</taxon>
        <taxon>Spermatophyta</taxon>
        <taxon>Magnoliopsida</taxon>
        <taxon>Liliopsida</taxon>
        <taxon>Zingiberales</taxon>
        <taxon>Cannaceae</taxon>
        <taxon>Canna</taxon>
    </lineage>
</organism>
<dbReference type="Proteomes" id="UP001327560">
    <property type="component" value="Chromosome 1"/>
</dbReference>
<evidence type="ECO:0008006" key="3">
    <source>
        <dbReference type="Google" id="ProtNLM"/>
    </source>
</evidence>
<dbReference type="PANTHER" id="PTHR31973">
    <property type="entry name" value="POLYPROTEIN, PUTATIVE-RELATED"/>
    <property type="match status" value="1"/>
</dbReference>
<name>A0AAQ3JPK6_9LILI</name>
<evidence type="ECO:0000313" key="1">
    <source>
        <dbReference type="EMBL" id="WOK93462.1"/>
    </source>
</evidence>
<dbReference type="PANTHER" id="PTHR31973:SF187">
    <property type="entry name" value="MUTATOR TRANSPOSASE MUDRA PROTEIN"/>
    <property type="match status" value="1"/>
</dbReference>
<dbReference type="EMBL" id="CP136890">
    <property type="protein sequence ID" value="WOK93462.1"/>
    <property type="molecule type" value="Genomic_DNA"/>
</dbReference>
<accession>A0AAQ3JPK6</accession>